<keyword evidence="4" id="KW-1185">Reference proteome</keyword>
<dbReference type="RefSeq" id="WP_205155608.1">
    <property type="nucleotide sequence ID" value="NZ_JACLYY010000001.1"/>
</dbReference>
<sequence length="740" mass="82963">MTHPNRSKKREPGQKGGPVEILAPAGSLDILKCAFEAGADAVYAGGSCFGARAFATNFTQEELMEGIDYAHIHGKKLYLTVNTLVKEREFDRLYHYLLPFYRQGLDAVIVQDMGVMEFIREEFPLLPIHASTQMTVTSSVSASFLEERGVTRVVPARELSLGEIRRIAEGTDLEIECFVHGALCYCYSGRCLMSSMIGGRSGNRGQCAQPCRLPWKAEQAKKEQDLLSLKDLCAIELIPELIRAGITSFKIEGRMKQPSYVETVTAMYRRYTDLWAALNGDRERFRVSREDKRALMEAYTRRGYTDGYYARHNGREMLSLSRPEPAQAQREASPKKGRERQLQEKINGKLILSPGKSATLTLSSGPDGEMTEVTVTGDTVQEAQSRPLAREQILKQLRKTGNTEFVFQNLEICTEGDVFLPLQALNALRRAGLEKLSDSITGRFRRPGGTAAGLSNRSALSIGKSRQDRPLGEIPLFVSAMSAEQAMSALAFPAVKRIYLSDTAWARGEADEFLAKARQRQVEVYASMAEICRREAEDFYSRNLEAMARDFDGAMVKNLESLLLLKRAGFSKPVDTGASAYAWNRRAAAFWKELGAGFLEAPLELNAQELKSLEESRMLLPVYGYLPVMVSAGCIRKHTKGCTGKAGWTSMTDRYHKKFMVRSECLYCYNVIYNTDPLVLLGQKEEIEPLAPAALLCGFTWESKEKTREVLEQFRKWLSTEEAPRWEGGFTRGHFKRGVK</sequence>
<dbReference type="InterPro" id="IPR001539">
    <property type="entry name" value="Peptidase_U32"/>
</dbReference>
<dbReference type="Pfam" id="PF01136">
    <property type="entry name" value="Peptidase_U32"/>
    <property type="match status" value="1"/>
</dbReference>
<dbReference type="Pfam" id="PF12392">
    <property type="entry name" value="DUF3656"/>
    <property type="match status" value="1"/>
</dbReference>
<dbReference type="PANTHER" id="PTHR30217">
    <property type="entry name" value="PEPTIDASE U32 FAMILY"/>
    <property type="match status" value="1"/>
</dbReference>
<evidence type="ECO:0000313" key="3">
    <source>
        <dbReference type="EMBL" id="MBM6736699.1"/>
    </source>
</evidence>
<feature type="region of interest" description="Disordered" evidence="1">
    <location>
        <begin position="319"/>
        <end position="341"/>
    </location>
</feature>
<dbReference type="InterPro" id="IPR051454">
    <property type="entry name" value="RNA/ubiquinone_mod_enzymes"/>
</dbReference>
<comment type="caution">
    <text evidence="3">The sequence shown here is derived from an EMBL/GenBank/DDBJ whole genome shotgun (WGS) entry which is preliminary data.</text>
</comment>
<feature type="domain" description="Peptidase U32 collagenase" evidence="2">
    <location>
        <begin position="340"/>
        <end position="439"/>
    </location>
</feature>
<dbReference type="Proteomes" id="UP000716906">
    <property type="component" value="Unassembled WGS sequence"/>
</dbReference>
<dbReference type="PROSITE" id="PS01276">
    <property type="entry name" value="PEPTIDASE_U32"/>
    <property type="match status" value="1"/>
</dbReference>
<dbReference type="EMBL" id="JACLYY010000001">
    <property type="protein sequence ID" value="MBM6736699.1"/>
    <property type="molecule type" value="Genomic_DNA"/>
</dbReference>
<feature type="compositionally biased region" description="Basic and acidic residues" evidence="1">
    <location>
        <begin position="332"/>
        <end position="341"/>
    </location>
</feature>
<dbReference type="InterPro" id="IPR020988">
    <property type="entry name" value="Pept_U32_collagenase"/>
</dbReference>
<evidence type="ECO:0000313" key="4">
    <source>
        <dbReference type="Proteomes" id="UP000716906"/>
    </source>
</evidence>
<proteinExistence type="predicted"/>
<reference evidence="3 4" key="1">
    <citation type="journal article" date="2021" name="Sci. Rep.">
        <title>The distribution of antibiotic resistance genes in chicken gut microbiota commensals.</title>
        <authorList>
            <person name="Juricova H."/>
            <person name="Matiasovicova J."/>
            <person name="Kubasova T."/>
            <person name="Cejkova D."/>
            <person name="Rychlik I."/>
        </authorList>
    </citation>
    <scope>NUCLEOTIDE SEQUENCE [LARGE SCALE GENOMIC DNA]</scope>
    <source>
        <strain evidence="3 4">An773</strain>
    </source>
</reference>
<dbReference type="PANTHER" id="PTHR30217:SF10">
    <property type="entry name" value="23S RRNA 5-HYDROXYCYTIDINE C2501 SYNTHASE"/>
    <property type="match status" value="1"/>
</dbReference>
<protein>
    <submittedName>
        <fullName evidence="3">U32 family peptidase</fullName>
    </submittedName>
</protein>
<name>A0ABS2E4Z6_9FIRM</name>
<organism evidence="3 4">
    <name type="scientific">Faecalicatena fissicatena</name>
    <dbReference type="NCBI Taxonomy" id="290055"/>
    <lineage>
        <taxon>Bacteria</taxon>
        <taxon>Bacillati</taxon>
        <taxon>Bacillota</taxon>
        <taxon>Clostridia</taxon>
        <taxon>Lachnospirales</taxon>
        <taxon>Lachnospiraceae</taxon>
        <taxon>Faecalicatena</taxon>
    </lineage>
</organism>
<evidence type="ECO:0000259" key="2">
    <source>
        <dbReference type="Pfam" id="PF12392"/>
    </source>
</evidence>
<accession>A0ABS2E4Z6</accession>
<gene>
    <name evidence="3" type="ORF">H7U36_01055</name>
</gene>
<evidence type="ECO:0000256" key="1">
    <source>
        <dbReference type="SAM" id="MobiDB-lite"/>
    </source>
</evidence>